<dbReference type="InterPro" id="IPR045851">
    <property type="entry name" value="AMP-bd_C_sf"/>
</dbReference>
<evidence type="ECO:0000256" key="1">
    <source>
        <dbReference type="ARBA" id="ARBA00004924"/>
    </source>
</evidence>
<evidence type="ECO:0000259" key="3">
    <source>
        <dbReference type="Pfam" id="PF00501"/>
    </source>
</evidence>
<dbReference type="PROSITE" id="PS00455">
    <property type="entry name" value="AMP_BINDING"/>
    <property type="match status" value="1"/>
</dbReference>
<feature type="domain" description="AMP-dependent synthetase/ligase" evidence="3">
    <location>
        <begin position="43"/>
        <end position="414"/>
    </location>
</feature>
<dbReference type="Pfam" id="PF13193">
    <property type="entry name" value="AMP-binding_C"/>
    <property type="match status" value="1"/>
</dbReference>
<dbReference type="InterPro" id="IPR000873">
    <property type="entry name" value="AMP-dep_synth/lig_dom"/>
</dbReference>
<name>A0ABT1NZ41_9GAMM</name>
<dbReference type="CDD" id="cd05920">
    <property type="entry name" value="23DHB-AMP_lg"/>
    <property type="match status" value="1"/>
</dbReference>
<proteinExistence type="predicted"/>
<evidence type="ECO:0000313" key="6">
    <source>
        <dbReference type="Proteomes" id="UP001205566"/>
    </source>
</evidence>
<feature type="domain" description="AMP-binding enzyme C-terminal" evidence="4">
    <location>
        <begin position="465"/>
        <end position="540"/>
    </location>
</feature>
<dbReference type="InterPro" id="IPR025110">
    <property type="entry name" value="AMP-bd_C"/>
</dbReference>
<dbReference type="Proteomes" id="UP001205566">
    <property type="component" value="Unassembled WGS sequence"/>
</dbReference>
<dbReference type="PANTHER" id="PTHR43767">
    <property type="entry name" value="LONG-CHAIN-FATTY-ACID--COA LIGASE"/>
    <property type="match status" value="1"/>
</dbReference>
<dbReference type="RefSeq" id="WP_255873984.1">
    <property type="nucleotide sequence ID" value="NZ_JACASI010000015.1"/>
</dbReference>
<comment type="caution">
    <text evidence="5">The sequence shown here is derived from an EMBL/GenBank/DDBJ whole genome shotgun (WGS) entry which is preliminary data.</text>
</comment>
<dbReference type="EC" id="6.2.1.71" evidence="5"/>
<dbReference type="EMBL" id="JACASI010000015">
    <property type="protein sequence ID" value="MCQ3829101.1"/>
    <property type="molecule type" value="Genomic_DNA"/>
</dbReference>
<dbReference type="SUPFAM" id="SSF56801">
    <property type="entry name" value="Acetyl-CoA synthetase-like"/>
    <property type="match status" value="1"/>
</dbReference>
<dbReference type="Gene3D" id="3.40.50.12780">
    <property type="entry name" value="N-terminal domain of ligase-like"/>
    <property type="match status" value="1"/>
</dbReference>
<evidence type="ECO:0000313" key="5">
    <source>
        <dbReference type="EMBL" id="MCQ3829101.1"/>
    </source>
</evidence>
<keyword evidence="6" id="KW-1185">Reference proteome</keyword>
<dbReference type="Gene3D" id="3.30.300.30">
    <property type="match status" value="1"/>
</dbReference>
<gene>
    <name evidence="5" type="ORF">HXX02_06565</name>
</gene>
<comment type="pathway">
    <text evidence="1">Siderophore biosynthesis.</text>
</comment>
<evidence type="ECO:0000259" key="4">
    <source>
        <dbReference type="Pfam" id="PF13193"/>
    </source>
</evidence>
<dbReference type="InterPro" id="IPR020845">
    <property type="entry name" value="AMP-binding_CS"/>
</dbReference>
<organism evidence="5 6">
    <name type="scientific">Microbulbifer elongatus</name>
    <dbReference type="NCBI Taxonomy" id="86173"/>
    <lineage>
        <taxon>Bacteria</taxon>
        <taxon>Pseudomonadati</taxon>
        <taxon>Pseudomonadota</taxon>
        <taxon>Gammaproteobacteria</taxon>
        <taxon>Cellvibrionales</taxon>
        <taxon>Microbulbiferaceae</taxon>
        <taxon>Microbulbifer</taxon>
    </lineage>
</organism>
<accession>A0ABT1NZ41</accession>
<dbReference type="Pfam" id="PF00501">
    <property type="entry name" value="AMP-binding"/>
    <property type="match status" value="1"/>
</dbReference>
<dbReference type="InterPro" id="IPR042099">
    <property type="entry name" value="ANL_N_sf"/>
</dbReference>
<keyword evidence="2 5" id="KW-0436">Ligase</keyword>
<dbReference type="PANTHER" id="PTHR43767:SF10">
    <property type="entry name" value="SURFACTIN SYNTHASE SUBUNIT 1"/>
    <property type="match status" value="1"/>
</dbReference>
<dbReference type="NCBIfam" id="TIGR02275">
    <property type="entry name" value="DHB_AMP_lig"/>
    <property type="match status" value="1"/>
</dbReference>
<protein>
    <submittedName>
        <fullName evidence="5">(2,3-dihydroxybenzoyl)adenylate synthase</fullName>
        <ecNumber evidence="5">6.2.1.71</ecNumber>
    </submittedName>
</protein>
<dbReference type="GO" id="GO:0008668">
    <property type="term" value="F:2,3-dihydroxybenzoate--[aryl-carrier protein] ligase"/>
    <property type="evidence" value="ECO:0007669"/>
    <property type="project" value="UniProtKB-EC"/>
</dbReference>
<sequence>MSDAAILPAVDFTPWPGALADNYRARGFWIDRPLTDLLGRASEPAAAAVICGTRKFSYAELDKLSSRLACVLATRGLKRGHTALVQLPNVAEFYVVFFALLKLGVAPVNALYSHQRLEMTAYTEQLRPALMIGCGRHQLFSSREFFCDLQVRYPDIQLLVLGETEFAEDLAMLLEGSAQATEEHRADFLSAGDSPPASIAQQVAFFQLSGGSTGTPKLIPRTHNDYHYSVRRSAEICRLSSETRYLCALPAAHNFPLSSPGALGVFHAGGTVVLADSPEPGHCFDLIARHKVTMAALVPSAVALWLEAHHRLSDERPLNSLRLLQVGGANFAESLARRVPAELGCQLQQVFGMAEGLVNYTRLDDSEEKIFTTQGCPMSAADEVRVLDEQGRPVPDGETGLLYTRGPYTFRGYYRAPEQNARVFDRDGFYCSGDLVQRDAAGYLKVVGRVKDQINRGGEKIAAEEVENLLLTHRDVQQVALVSIPDAGLGEKSCACVITANAKLKPPQLRRYLRELGLAEFKLPDRFQFLRALPLTAVGKTDKVALRAMMKSKMLQKKREESA</sequence>
<dbReference type="InterPro" id="IPR050237">
    <property type="entry name" value="ATP-dep_AMP-bd_enzyme"/>
</dbReference>
<dbReference type="InterPro" id="IPR011963">
    <property type="entry name" value="DHB_AMP_lig"/>
</dbReference>
<dbReference type="NCBIfam" id="NF008192">
    <property type="entry name" value="PRK10946.1"/>
    <property type="match status" value="1"/>
</dbReference>
<reference evidence="5" key="1">
    <citation type="thesis" date="2020" institute="Technische Universitat Dresden" country="Dresden, Germany">
        <title>The Agarolytic System of Microbulbifer elongatus PORT2, Isolated from Batu Karas, Pangandaran West Java Indonesia.</title>
        <authorList>
            <person name="Anggraeni S.R."/>
        </authorList>
    </citation>
    <scope>NUCLEOTIDE SEQUENCE</scope>
    <source>
        <strain evidence="5">PORT2</strain>
    </source>
</reference>
<evidence type="ECO:0000256" key="2">
    <source>
        <dbReference type="ARBA" id="ARBA00022598"/>
    </source>
</evidence>